<dbReference type="PANTHER" id="PTHR35707">
    <property type="entry name" value="OS06G0608100 PROTEIN"/>
    <property type="match status" value="1"/>
</dbReference>
<organism evidence="3 4">
    <name type="scientific">Abrus precatorius</name>
    <name type="common">Indian licorice</name>
    <name type="synonym">Glycine abrus</name>
    <dbReference type="NCBI Taxonomy" id="3816"/>
    <lineage>
        <taxon>Eukaryota</taxon>
        <taxon>Viridiplantae</taxon>
        <taxon>Streptophyta</taxon>
        <taxon>Embryophyta</taxon>
        <taxon>Tracheophyta</taxon>
        <taxon>Spermatophyta</taxon>
        <taxon>Magnoliopsida</taxon>
        <taxon>eudicotyledons</taxon>
        <taxon>Gunneridae</taxon>
        <taxon>Pentapetalae</taxon>
        <taxon>rosids</taxon>
        <taxon>fabids</taxon>
        <taxon>Fabales</taxon>
        <taxon>Fabaceae</taxon>
        <taxon>Papilionoideae</taxon>
        <taxon>50 kb inversion clade</taxon>
        <taxon>NPAAA clade</taxon>
        <taxon>indigoferoid/millettioid clade</taxon>
        <taxon>Abreae</taxon>
        <taxon>Abrus</taxon>
    </lineage>
</organism>
<keyword evidence="3" id="KW-1185">Reference proteome</keyword>
<feature type="region of interest" description="Disordered" evidence="2">
    <location>
        <begin position="1"/>
        <end position="130"/>
    </location>
</feature>
<reference evidence="4" key="2">
    <citation type="submission" date="2025-08" db="UniProtKB">
        <authorList>
            <consortium name="RefSeq"/>
        </authorList>
    </citation>
    <scope>IDENTIFICATION</scope>
    <source>
        <tissue evidence="4">Young leaves</tissue>
    </source>
</reference>
<feature type="compositionally biased region" description="Polar residues" evidence="2">
    <location>
        <begin position="302"/>
        <end position="322"/>
    </location>
</feature>
<protein>
    <submittedName>
        <fullName evidence="4">Uncharacterized protein LOC113858139</fullName>
    </submittedName>
</protein>
<dbReference type="Proteomes" id="UP000694853">
    <property type="component" value="Unplaced"/>
</dbReference>
<dbReference type="AlphaFoldDB" id="A0A8B8KSY1"/>
<dbReference type="KEGG" id="aprc:113858139"/>
<dbReference type="PANTHER" id="PTHR35707:SF1">
    <property type="entry name" value="SPC7 KINETOCHORE PROTEIN DOMAIN-CONTAINING PROTEIN"/>
    <property type="match status" value="1"/>
</dbReference>
<dbReference type="RefSeq" id="XP_027346433.1">
    <property type="nucleotide sequence ID" value="XM_027490632.1"/>
</dbReference>
<evidence type="ECO:0000313" key="4">
    <source>
        <dbReference type="RefSeq" id="XP_027346433.1"/>
    </source>
</evidence>
<proteinExistence type="predicted"/>
<feature type="compositionally biased region" description="Low complexity" evidence="2">
    <location>
        <begin position="87"/>
        <end position="97"/>
    </location>
</feature>
<dbReference type="SUPFAM" id="SSF57997">
    <property type="entry name" value="Tropomyosin"/>
    <property type="match status" value="1"/>
</dbReference>
<evidence type="ECO:0000256" key="2">
    <source>
        <dbReference type="SAM" id="MobiDB-lite"/>
    </source>
</evidence>
<dbReference type="OrthoDB" id="1929367at2759"/>
<feature type="compositionally biased region" description="Polar residues" evidence="2">
    <location>
        <begin position="158"/>
        <end position="171"/>
    </location>
</feature>
<sequence>MEPSKNNTQTEEDDTIALKKKRARRVSFADNEITSVHVFRRDDDDSSSTDNPPDPSVLGFSRDLTNDSDDDERPHLDADASNSFLRPIGSPSPGGSSTADNGDEDDDFHGPVSACFIRPDGLSDSGASDEVTMDSTAFSLQYQSLARSDSGDIKTRQVDLTTPSSHGSSMDLTEGKKLREVLAADVESGGGDSNDMSIEGEHVQSYRYDRLSPALDAILAGGSKGSPNVPVKVADSSIASPVNQVHQIQAFGSPIKQIEEFAKDSTVPICRQLGFANAYRGTPVKVDEDRGRVFDSNRKSDQVNQNPIHGSTPLSVSGSKQLFTSSHGSSRYAGNIIPALEQSGKFGPEVCVTSDATPSSVHKSISKMKILDTTPSMSSLKEGIDILKALPTKPFLGRYDQKKWEEDEPPKKKIKTSRKVPFSFALQFGSGVSKAKISTKVLPEVSSLEINLDDFNAMVEEDAEGALDKLLAGSLTISSSKTPSGSHFEVSKPTESAEKLLEELKALAFETSLMKNLLTDKDLVTKIKDILSSLKEQISPFPEGLQRFETLFVDSLAIIDRISVVGVRHEQAQEAKDSAFNKLKEARKALGKLKELTNTADLKKKEVRARIVDLKKQLKRARKEEEMLNKARAACEKKRQALIENVKTLTVKRARAMENISSLDAQCTALETRYQNLRAVFTEMRSKPPF</sequence>
<keyword evidence="1" id="KW-0175">Coiled coil</keyword>
<gene>
    <name evidence="4" type="primary">LOC113858139</name>
</gene>
<feature type="region of interest" description="Disordered" evidence="2">
    <location>
        <begin position="147"/>
        <end position="172"/>
    </location>
</feature>
<accession>A0A8B8KSY1</accession>
<feature type="region of interest" description="Disordered" evidence="2">
    <location>
        <begin position="296"/>
        <end position="322"/>
    </location>
</feature>
<name>A0A8B8KSY1_ABRPR</name>
<evidence type="ECO:0000313" key="3">
    <source>
        <dbReference type="Proteomes" id="UP000694853"/>
    </source>
</evidence>
<reference evidence="3" key="1">
    <citation type="journal article" date="2019" name="Toxins">
        <title>Detection of Abrin-Like and Prepropulchellin-Like Toxin Genes and Transcripts Using Whole Genome Sequencing and Full-Length Transcript Sequencing of Abrus precatorius.</title>
        <authorList>
            <person name="Hovde B.T."/>
            <person name="Daligault H.E."/>
            <person name="Hanschen E.R."/>
            <person name="Kunde Y.A."/>
            <person name="Johnson M.B."/>
            <person name="Starkenburg S.R."/>
            <person name="Johnson S.L."/>
        </authorList>
    </citation>
    <scope>NUCLEOTIDE SEQUENCE [LARGE SCALE GENOMIC DNA]</scope>
</reference>
<feature type="coiled-coil region" evidence="1">
    <location>
        <begin position="569"/>
        <end position="680"/>
    </location>
</feature>
<dbReference type="GeneID" id="113858139"/>
<evidence type="ECO:0000256" key="1">
    <source>
        <dbReference type="SAM" id="Coils"/>
    </source>
</evidence>